<comment type="caution">
    <text evidence="1">The sequence shown here is derived from an EMBL/GenBank/DDBJ whole genome shotgun (WGS) entry which is preliminary data.</text>
</comment>
<dbReference type="Proteomes" id="UP000295063">
    <property type="component" value="Unassembled WGS sequence"/>
</dbReference>
<evidence type="ECO:0000313" key="1">
    <source>
        <dbReference type="EMBL" id="TCL36812.1"/>
    </source>
</evidence>
<sequence>MLADNIASCSCLSVQVVYNLGMDYWRVRTRLFLFMCGKTATGDKEGEQ</sequence>
<proteinExistence type="predicted"/>
<dbReference type="EMBL" id="SLUI01000007">
    <property type="protein sequence ID" value="TCL36812.1"/>
    <property type="molecule type" value="Genomic_DNA"/>
</dbReference>
<keyword evidence="2" id="KW-1185">Reference proteome</keyword>
<evidence type="ECO:0000313" key="2">
    <source>
        <dbReference type="Proteomes" id="UP000295063"/>
    </source>
</evidence>
<organism evidence="1 2">
    <name type="scientific">Anaerospora hongkongensis</name>
    <dbReference type="NCBI Taxonomy" id="244830"/>
    <lineage>
        <taxon>Bacteria</taxon>
        <taxon>Bacillati</taxon>
        <taxon>Bacillota</taxon>
        <taxon>Negativicutes</taxon>
        <taxon>Selenomonadales</taxon>
        <taxon>Sporomusaceae</taxon>
        <taxon>Anaerospora</taxon>
    </lineage>
</organism>
<reference evidence="1 2" key="1">
    <citation type="submission" date="2019-03" db="EMBL/GenBank/DDBJ databases">
        <title>Genomic Encyclopedia of Type Strains, Phase IV (KMG-IV): sequencing the most valuable type-strain genomes for metagenomic binning, comparative biology and taxonomic classification.</title>
        <authorList>
            <person name="Goeker M."/>
        </authorList>
    </citation>
    <scope>NUCLEOTIDE SEQUENCE [LARGE SCALE GENOMIC DNA]</scope>
    <source>
        <strain evidence="1 2">DSM 15969</strain>
    </source>
</reference>
<gene>
    <name evidence="1" type="ORF">EV210_10774</name>
</gene>
<dbReference type="AlphaFoldDB" id="A0A4R1Q585"/>
<protein>
    <submittedName>
        <fullName evidence="1">Uncharacterized protein</fullName>
    </submittedName>
</protein>
<accession>A0A4R1Q585</accession>
<name>A0A4R1Q585_9FIRM</name>